<evidence type="ECO:0008006" key="3">
    <source>
        <dbReference type="Google" id="ProtNLM"/>
    </source>
</evidence>
<sequence length="202" mass="21801">MSAVTDKIMKRVRGKGRGWAFTPKDFLDLGTRASIDMALTRLVQANQIRRIGRGLYDYPKLHDKLGALTPDADTIAQAVATQSGDKLSSSGAQAANRLGISTQVPAKTSYATSGQTRVKKVAGRTIALKRSRAPILDDASPDANAVLQLLAHVGKDKIDDDLIQRLSAQIDDRDFKALTKAQPLMPGWMSDAVLKIGLVRHG</sequence>
<dbReference type="InterPro" id="IPR045738">
    <property type="entry name" value="DUF6088"/>
</dbReference>
<organism evidence="1 2">
    <name type="scientific">Sphingomonas sanxanigenens</name>
    <dbReference type="NCBI Taxonomy" id="397260"/>
    <lineage>
        <taxon>Bacteria</taxon>
        <taxon>Pseudomonadati</taxon>
        <taxon>Pseudomonadota</taxon>
        <taxon>Alphaproteobacteria</taxon>
        <taxon>Sphingomonadales</taxon>
        <taxon>Sphingomonadaceae</taxon>
        <taxon>Sphingomonas</taxon>
    </lineage>
</organism>
<dbReference type="EMBL" id="QFNN01000011">
    <property type="protein sequence ID" value="PZO91295.1"/>
    <property type="molecule type" value="Genomic_DNA"/>
</dbReference>
<comment type="caution">
    <text evidence="1">The sequence shown here is derived from an EMBL/GenBank/DDBJ whole genome shotgun (WGS) entry which is preliminary data.</text>
</comment>
<name>A0A2W5C7Y6_9SPHN</name>
<protein>
    <recommendedName>
        <fullName evidence="3">Type IV toxin-antitoxin system AbiEi family antitoxin domain-containing protein</fullName>
    </recommendedName>
</protein>
<dbReference type="Proteomes" id="UP000249066">
    <property type="component" value="Unassembled WGS sequence"/>
</dbReference>
<accession>A0A2W5C7Y6</accession>
<gene>
    <name evidence="1" type="ORF">DI623_03640</name>
</gene>
<reference evidence="1 2" key="1">
    <citation type="submission" date="2017-08" db="EMBL/GenBank/DDBJ databases">
        <title>Infants hospitalized years apart are colonized by the same room-sourced microbial strains.</title>
        <authorList>
            <person name="Brooks B."/>
            <person name="Olm M.R."/>
            <person name="Firek B.A."/>
            <person name="Baker R."/>
            <person name="Thomas B.C."/>
            <person name="Morowitz M.J."/>
            <person name="Banfield J.F."/>
        </authorList>
    </citation>
    <scope>NUCLEOTIDE SEQUENCE [LARGE SCALE GENOMIC DNA]</scope>
    <source>
        <strain evidence="1">S2_018_000_R2_101</strain>
    </source>
</reference>
<dbReference type="AlphaFoldDB" id="A0A2W5C7Y6"/>
<evidence type="ECO:0000313" key="2">
    <source>
        <dbReference type="Proteomes" id="UP000249066"/>
    </source>
</evidence>
<proteinExistence type="predicted"/>
<dbReference type="Pfam" id="PF19570">
    <property type="entry name" value="DUF6088"/>
    <property type="match status" value="1"/>
</dbReference>
<evidence type="ECO:0000313" key="1">
    <source>
        <dbReference type="EMBL" id="PZO91295.1"/>
    </source>
</evidence>